<proteinExistence type="predicted"/>
<evidence type="ECO:0000313" key="3">
    <source>
        <dbReference type="Proteomes" id="UP000076738"/>
    </source>
</evidence>
<dbReference type="EMBL" id="KV417287">
    <property type="protein sequence ID" value="KZO95880.1"/>
    <property type="molecule type" value="Genomic_DNA"/>
</dbReference>
<organism evidence="2 3">
    <name type="scientific">Calocera viscosa (strain TUFC12733)</name>
    <dbReference type="NCBI Taxonomy" id="1330018"/>
    <lineage>
        <taxon>Eukaryota</taxon>
        <taxon>Fungi</taxon>
        <taxon>Dikarya</taxon>
        <taxon>Basidiomycota</taxon>
        <taxon>Agaricomycotina</taxon>
        <taxon>Dacrymycetes</taxon>
        <taxon>Dacrymycetales</taxon>
        <taxon>Dacrymycetaceae</taxon>
        <taxon>Calocera</taxon>
    </lineage>
</organism>
<accession>A0A167LNV5</accession>
<sequence length="228" mass="23444">MMPVFDPERASLVQYCATYNPAPSNASSITAQPCQTVAAANSSQVFLYSPSSGVVHPLWTQDAAVSSTGTASNTSSLFSNSSIASDASVKISNVTSTVITCHPDSHYVTNALLSDPSDANTTAAAAPNGQDLFELVFIPEAAEFLVAPSAPTANITEALAQHIDVVDSHSQSAPPTFTPASSLPVSTMPSPVNTTAVHLAEALLPMIPFPDSADDASSTPAPTPTGRR</sequence>
<keyword evidence="3" id="KW-1185">Reference proteome</keyword>
<evidence type="ECO:0000256" key="1">
    <source>
        <dbReference type="SAM" id="MobiDB-lite"/>
    </source>
</evidence>
<name>A0A167LNV5_CALVF</name>
<dbReference type="OrthoDB" id="3362371at2759"/>
<evidence type="ECO:0000313" key="2">
    <source>
        <dbReference type="EMBL" id="KZO95880.1"/>
    </source>
</evidence>
<feature type="region of interest" description="Disordered" evidence="1">
    <location>
        <begin position="209"/>
        <end position="228"/>
    </location>
</feature>
<dbReference type="Proteomes" id="UP000076738">
    <property type="component" value="Unassembled WGS sequence"/>
</dbReference>
<dbReference type="STRING" id="1330018.A0A167LNV5"/>
<reference evidence="2 3" key="1">
    <citation type="journal article" date="2016" name="Mol. Biol. Evol.">
        <title>Comparative Genomics of Early-Diverging Mushroom-Forming Fungi Provides Insights into the Origins of Lignocellulose Decay Capabilities.</title>
        <authorList>
            <person name="Nagy L.G."/>
            <person name="Riley R."/>
            <person name="Tritt A."/>
            <person name="Adam C."/>
            <person name="Daum C."/>
            <person name="Floudas D."/>
            <person name="Sun H."/>
            <person name="Yadav J.S."/>
            <person name="Pangilinan J."/>
            <person name="Larsson K.H."/>
            <person name="Matsuura K."/>
            <person name="Barry K."/>
            <person name="Labutti K."/>
            <person name="Kuo R."/>
            <person name="Ohm R.A."/>
            <person name="Bhattacharya S.S."/>
            <person name="Shirouzu T."/>
            <person name="Yoshinaga Y."/>
            <person name="Martin F.M."/>
            <person name="Grigoriev I.V."/>
            <person name="Hibbett D.S."/>
        </authorList>
    </citation>
    <scope>NUCLEOTIDE SEQUENCE [LARGE SCALE GENOMIC DNA]</scope>
    <source>
        <strain evidence="2 3">TUFC12733</strain>
    </source>
</reference>
<dbReference type="AlphaFoldDB" id="A0A167LNV5"/>
<protein>
    <submittedName>
        <fullName evidence="2">Uncharacterized protein</fullName>
    </submittedName>
</protein>
<gene>
    <name evidence="2" type="ORF">CALVIDRAFT_154993</name>
</gene>